<sequence>MNLQTERFLCFIDNKVRGLKAASISSTVTEETELKQICYRQVSKVNEHGNFIVGRSKKL</sequence>
<organism evidence="1">
    <name type="scientific">Rhizophora mucronata</name>
    <name type="common">Asiatic mangrove</name>
    <dbReference type="NCBI Taxonomy" id="61149"/>
    <lineage>
        <taxon>Eukaryota</taxon>
        <taxon>Viridiplantae</taxon>
        <taxon>Streptophyta</taxon>
        <taxon>Embryophyta</taxon>
        <taxon>Tracheophyta</taxon>
        <taxon>Spermatophyta</taxon>
        <taxon>Magnoliopsida</taxon>
        <taxon>eudicotyledons</taxon>
        <taxon>Gunneridae</taxon>
        <taxon>Pentapetalae</taxon>
        <taxon>rosids</taxon>
        <taxon>fabids</taxon>
        <taxon>Malpighiales</taxon>
        <taxon>Rhizophoraceae</taxon>
        <taxon>Rhizophora</taxon>
    </lineage>
</organism>
<protein>
    <submittedName>
        <fullName evidence="1">Uncharacterized protein</fullName>
    </submittedName>
</protein>
<dbReference type="AlphaFoldDB" id="A0A2P2K8V9"/>
<reference evidence="1" key="1">
    <citation type="submission" date="2018-02" db="EMBL/GenBank/DDBJ databases">
        <title>Rhizophora mucronata_Transcriptome.</title>
        <authorList>
            <person name="Meera S.P."/>
            <person name="Sreeshan A."/>
            <person name="Augustine A."/>
        </authorList>
    </citation>
    <scope>NUCLEOTIDE SEQUENCE</scope>
    <source>
        <tissue evidence="1">Leaf</tissue>
    </source>
</reference>
<dbReference type="EMBL" id="GGEC01021716">
    <property type="protein sequence ID" value="MBX02200.1"/>
    <property type="molecule type" value="Transcribed_RNA"/>
</dbReference>
<proteinExistence type="predicted"/>
<name>A0A2P2K8V9_RHIMU</name>
<evidence type="ECO:0000313" key="1">
    <source>
        <dbReference type="EMBL" id="MBX02200.1"/>
    </source>
</evidence>
<accession>A0A2P2K8V9</accession>